<reference evidence="3 4" key="1">
    <citation type="submission" date="2016-09" db="EMBL/GenBank/DDBJ databases">
        <title>Chromobacterium muskegensis sp. nov., an insecticidal bacterium isolated from Sphagnum bogs.</title>
        <authorList>
            <person name="Sparks M.E."/>
            <person name="Blackburn M.B."/>
            <person name="Gundersen-Rindal D.E."/>
            <person name="Mitchell A."/>
            <person name="Farrar R."/>
            <person name="Kuhar D."/>
        </authorList>
    </citation>
    <scope>NUCLEOTIDE SEQUENCE [LARGE SCALE GENOMIC DNA]</scope>
    <source>
        <strain evidence="3 4">37-2</strain>
    </source>
</reference>
<dbReference type="Proteomes" id="UP000180088">
    <property type="component" value="Unassembled WGS sequence"/>
</dbReference>
<gene>
    <name evidence="3" type="ORF">BI347_02610</name>
</gene>
<feature type="coiled-coil region" evidence="1">
    <location>
        <begin position="83"/>
        <end position="124"/>
    </location>
</feature>
<dbReference type="RefSeq" id="WP_071115231.1">
    <property type="nucleotide sequence ID" value="NZ_MKCS01000001.1"/>
</dbReference>
<evidence type="ECO:0000313" key="4">
    <source>
        <dbReference type="Proteomes" id="UP000180088"/>
    </source>
</evidence>
<evidence type="ECO:0000256" key="1">
    <source>
        <dbReference type="SAM" id="Coils"/>
    </source>
</evidence>
<evidence type="ECO:0000259" key="2">
    <source>
        <dbReference type="Pfam" id="PF04606"/>
    </source>
</evidence>
<dbReference type="Pfam" id="PF04606">
    <property type="entry name" value="Ogr_Delta"/>
    <property type="match status" value="1"/>
</dbReference>
<dbReference type="OrthoDB" id="9918373at2"/>
<feature type="domain" description="Zinc finger Ogr/Delta-type" evidence="2">
    <location>
        <begin position="10"/>
        <end position="40"/>
    </location>
</feature>
<dbReference type="AlphaFoldDB" id="A0A1S1X003"/>
<dbReference type="InterPro" id="IPR007684">
    <property type="entry name" value="Znf_Ogr/Delta"/>
</dbReference>
<keyword evidence="1" id="KW-0175">Coiled coil</keyword>
<proteinExistence type="predicted"/>
<protein>
    <recommendedName>
        <fullName evidence="2">Zinc finger Ogr/Delta-type domain-containing protein</fullName>
    </recommendedName>
</protein>
<accession>A0A1S1X003</accession>
<name>A0A1S1X003_9NEIS</name>
<evidence type="ECO:0000313" key="3">
    <source>
        <dbReference type="EMBL" id="OHX12516.1"/>
    </source>
</evidence>
<sequence>MAGAFSFVVCPKCGEKGTAKVRSSRQITKNFTEYYLRCSHCDGKIKGFYSVESHIWPSKLWDEDKIRSEFKPWQVVENIFEIHQTYKARTKDAKAEIARLKTALKAAKDEVENIERTYNLLLDIGHEASAKQRI</sequence>
<comment type="caution">
    <text evidence="3">The sequence shown here is derived from an EMBL/GenBank/DDBJ whole genome shotgun (WGS) entry which is preliminary data.</text>
</comment>
<organism evidence="3 4">
    <name type="scientific">Chromobacterium sphagni</name>
    <dbReference type="NCBI Taxonomy" id="1903179"/>
    <lineage>
        <taxon>Bacteria</taxon>
        <taxon>Pseudomonadati</taxon>
        <taxon>Pseudomonadota</taxon>
        <taxon>Betaproteobacteria</taxon>
        <taxon>Neisseriales</taxon>
        <taxon>Chromobacteriaceae</taxon>
        <taxon>Chromobacterium</taxon>
    </lineage>
</organism>
<dbReference type="EMBL" id="MKCS01000001">
    <property type="protein sequence ID" value="OHX12516.1"/>
    <property type="molecule type" value="Genomic_DNA"/>
</dbReference>